<keyword evidence="2" id="KW-1185">Reference proteome</keyword>
<name>A0AAW0V574_SCYPA</name>
<comment type="caution">
    <text evidence="1">The sequence shown here is derived from an EMBL/GenBank/DDBJ whole genome shotgun (WGS) entry which is preliminary data.</text>
</comment>
<evidence type="ECO:0000313" key="1">
    <source>
        <dbReference type="EMBL" id="KAK8407105.1"/>
    </source>
</evidence>
<proteinExistence type="predicted"/>
<gene>
    <name evidence="1" type="ORF">O3P69_002027</name>
</gene>
<dbReference type="EMBL" id="JARAKH010000001">
    <property type="protein sequence ID" value="KAK8407105.1"/>
    <property type="molecule type" value="Genomic_DNA"/>
</dbReference>
<protein>
    <submittedName>
        <fullName evidence="1">Uncharacterized protein</fullName>
    </submittedName>
</protein>
<sequence>MEAKAGSHVTKRQVRKISEGFVDFISFHVGFHGNSVPSVHLATFTSSPTSPALFLPATSPYQSRAGSSEW</sequence>
<dbReference type="AlphaFoldDB" id="A0AAW0V574"/>
<dbReference type="Proteomes" id="UP001487740">
    <property type="component" value="Unassembled WGS sequence"/>
</dbReference>
<reference evidence="1 2" key="1">
    <citation type="submission" date="2023-03" db="EMBL/GenBank/DDBJ databases">
        <title>High-quality genome of Scylla paramamosain provides insights in environmental adaptation.</title>
        <authorList>
            <person name="Zhang L."/>
        </authorList>
    </citation>
    <scope>NUCLEOTIDE SEQUENCE [LARGE SCALE GENOMIC DNA]</scope>
    <source>
        <strain evidence="1">LZ_2023a</strain>
        <tissue evidence="1">Muscle</tissue>
    </source>
</reference>
<accession>A0AAW0V574</accession>
<evidence type="ECO:0000313" key="2">
    <source>
        <dbReference type="Proteomes" id="UP001487740"/>
    </source>
</evidence>
<organism evidence="1 2">
    <name type="scientific">Scylla paramamosain</name>
    <name type="common">Mud crab</name>
    <dbReference type="NCBI Taxonomy" id="85552"/>
    <lineage>
        <taxon>Eukaryota</taxon>
        <taxon>Metazoa</taxon>
        <taxon>Ecdysozoa</taxon>
        <taxon>Arthropoda</taxon>
        <taxon>Crustacea</taxon>
        <taxon>Multicrustacea</taxon>
        <taxon>Malacostraca</taxon>
        <taxon>Eumalacostraca</taxon>
        <taxon>Eucarida</taxon>
        <taxon>Decapoda</taxon>
        <taxon>Pleocyemata</taxon>
        <taxon>Brachyura</taxon>
        <taxon>Eubrachyura</taxon>
        <taxon>Portunoidea</taxon>
        <taxon>Portunidae</taxon>
        <taxon>Portuninae</taxon>
        <taxon>Scylla</taxon>
    </lineage>
</organism>